<accession>A0A3B0UJH4</accession>
<protein>
    <recommendedName>
        <fullName evidence="3">2-phosphosulfolactate phosphatase</fullName>
        <ecNumber evidence="3">3.1.3.71</ecNumber>
    </recommendedName>
</protein>
<dbReference type="GO" id="GO:0050532">
    <property type="term" value="F:2-phosphosulfolactate phosphatase activity"/>
    <property type="evidence" value="ECO:0007669"/>
    <property type="project" value="UniProtKB-EC"/>
</dbReference>
<keyword evidence="4 7" id="KW-0378">Hydrolase</keyword>
<proteinExistence type="inferred from homology"/>
<dbReference type="EC" id="3.1.3.71" evidence="3"/>
<evidence type="ECO:0000256" key="1">
    <source>
        <dbReference type="ARBA" id="ARBA00001946"/>
    </source>
</evidence>
<dbReference type="GO" id="GO:0000287">
    <property type="term" value="F:magnesium ion binding"/>
    <property type="evidence" value="ECO:0007669"/>
    <property type="project" value="InterPro"/>
</dbReference>
<dbReference type="FunFam" id="3.90.1560.10:FF:000001">
    <property type="entry name" value="Probable 2-phosphosulfolactate phosphatase"/>
    <property type="match status" value="1"/>
</dbReference>
<dbReference type="SUPFAM" id="SSF142823">
    <property type="entry name" value="ComB-like"/>
    <property type="match status" value="1"/>
</dbReference>
<evidence type="ECO:0000313" key="7">
    <source>
        <dbReference type="EMBL" id="VAW26572.1"/>
    </source>
</evidence>
<gene>
    <name evidence="7" type="ORF">MNBD_BACTEROID06-210</name>
</gene>
<sequence length="234" mass="25535">MPKIEVCLSPQLIHLFELKGKIIVVTDILRATSCMTTGLASGVAQIKPVATLDECRALKDEGYFTAAERNGAKVEGFDIGNSPYSYMEERFSGKKIAVTTTNGTLAITKSTDADEVIIGSFLNLSTVANYLISKGKGVIIHCAGWKGNYSLEDTLFAGALVKKLESSFELGDDASFSALISYKSAKNNLLETILGSSHAKRLKKHNIRKDIELCCTIDKYDVIPYLKDKVLVKK</sequence>
<dbReference type="EMBL" id="UOES01000116">
    <property type="protein sequence ID" value="VAW26572.1"/>
    <property type="molecule type" value="Genomic_DNA"/>
</dbReference>
<evidence type="ECO:0000256" key="6">
    <source>
        <dbReference type="ARBA" id="ARBA00033711"/>
    </source>
</evidence>
<evidence type="ECO:0000256" key="3">
    <source>
        <dbReference type="ARBA" id="ARBA00012953"/>
    </source>
</evidence>
<comment type="cofactor">
    <cofactor evidence="1">
        <name>Mg(2+)</name>
        <dbReference type="ChEBI" id="CHEBI:18420"/>
    </cofactor>
</comment>
<dbReference type="Gene3D" id="3.90.1560.10">
    <property type="entry name" value="ComB-like"/>
    <property type="match status" value="1"/>
</dbReference>
<dbReference type="PANTHER" id="PTHR37311:SF1">
    <property type="entry name" value="2-PHOSPHOSULFOLACTATE PHOSPHATASE-RELATED"/>
    <property type="match status" value="1"/>
</dbReference>
<evidence type="ECO:0000256" key="5">
    <source>
        <dbReference type="ARBA" id="ARBA00022842"/>
    </source>
</evidence>
<evidence type="ECO:0000256" key="2">
    <source>
        <dbReference type="ARBA" id="ARBA00009997"/>
    </source>
</evidence>
<name>A0A3B0UJH4_9ZZZZ</name>
<organism evidence="7">
    <name type="scientific">hydrothermal vent metagenome</name>
    <dbReference type="NCBI Taxonomy" id="652676"/>
    <lineage>
        <taxon>unclassified sequences</taxon>
        <taxon>metagenomes</taxon>
        <taxon>ecological metagenomes</taxon>
    </lineage>
</organism>
<reference evidence="7" key="1">
    <citation type="submission" date="2018-06" db="EMBL/GenBank/DDBJ databases">
        <authorList>
            <person name="Zhirakovskaya E."/>
        </authorList>
    </citation>
    <scope>NUCLEOTIDE SEQUENCE</scope>
</reference>
<keyword evidence="5" id="KW-0460">Magnesium</keyword>
<dbReference type="AlphaFoldDB" id="A0A3B0UJH4"/>
<dbReference type="InterPro" id="IPR005238">
    <property type="entry name" value="ComB-like"/>
</dbReference>
<dbReference type="InterPro" id="IPR036702">
    <property type="entry name" value="ComB-like_sf"/>
</dbReference>
<comment type="catalytic activity">
    <reaction evidence="6">
        <text>(2R)-O-phospho-3-sulfolactate + H2O = (2R)-3-sulfolactate + phosphate</text>
        <dbReference type="Rhea" id="RHEA:23416"/>
        <dbReference type="ChEBI" id="CHEBI:15377"/>
        <dbReference type="ChEBI" id="CHEBI:15597"/>
        <dbReference type="ChEBI" id="CHEBI:43474"/>
        <dbReference type="ChEBI" id="CHEBI:58738"/>
        <dbReference type="EC" id="3.1.3.71"/>
    </reaction>
</comment>
<dbReference type="GO" id="GO:0050545">
    <property type="term" value="F:sulfopyruvate decarboxylase activity"/>
    <property type="evidence" value="ECO:0007669"/>
    <property type="project" value="TreeGrafter"/>
</dbReference>
<evidence type="ECO:0000256" key="4">
    <source>
        <dbReference type="ARBA" id="ARBA00022801"/>
    </source>
</evidence>
<dbReference type="Pfam" id="PF04029">
    <property type="entry name" value="2-ph_phosp"/>
    <property type="match status" value="1"/>
</dbReference>
<dbReference type="PANTHER" id="PTHR37311">
    <property type="entry name" value="2-PHOSPHOSULFOLACTATE PHOSPHATASE-RELATED"/>
    <property type="match status" value="1"/>
</dbReference>
<comment type="similarity">
    <text evidence="2">Belongs to the ComB family.</text>
</comment>